<dbReference type="EMBL" id="CP034145">
    <property type="protein sequence ID" value="AZH24403.1"/>
    <property type="molecule type" value="Genomic_DNA"/>
</dbReference>
<organism evidence="6 7">
    <name type="scientific">Haloplanus aerogenes</name>
    <dbReference type="NCBI Taxonomy" id="660522"/>
    <lineage>
        <taxon>Archaea</taxon>
        <taxon>Methanobacteriati</taxon>
        <taxon>Methanobacteriota</taxon>
        <taxon>Stenosarchaea group</taxon>
        <taxon>Halobacteria</taxon>
        <taxon>Halobacteriales</taxon>
        <taxon>Haloferacaceae</taxon>
        <taxon>Haloplanus</taxon>
    </lineage>
</organism>
<keyword evidence="2" id="KW-0863">Zinc-finger</keyword>
<evidence type="ECO:0000256" key="4">
    <source>
        <dbReference type="SAM" id="MobiDB-lite"/>
    </source>
</evidence>
<feature type="domain" description="AN1-type" evidence="5">
    <location>
        <begin position="4"/>
        <end position="41"/>
    </location>
</feature>
<keyword evidence="1" id="KW-0479">Metal-binding</keyword>
<feature type="domain" description="AN1-type" evidence="5">
    <location>
        <begin position="103"/>
        <end position="140"/>
    </location>
</feature>
<evidence type="ECO:0000313" key="7">
    <source>
        <dbReference type="Proteomes" id="UP000282007"/>
    </source>
</evidence>
<dbReference type="KEGG" id="haer:DU502_02980"/>
<dbReference type="AlphaFoldDB" id="A0A3G8QPL7"/>
<dbReference type="InterPro" id="IPR011011">
    <property type="entry name" value="Znf_FYVE_PHD"/>
</dbReference>
<dbReference type="Proteomes" id="UP000282007">
    <property type="component" value="Chromosome"/>
</dbReference>
<gene>
    <name evidence="6" type="ORF">DU502_02980</name>
</gene>
<accession>A0A3G8QPL7</accession>
<evidence type="ECO:0000259" key="5">
    <source>
        <dbReference type="SMART" id="SM00154"/>
    </source>
</evidence>
<feature type="region of interest" description="Disordered" evidence="4">
    <location>
        <begin position="36"/>
        <end position="97"/>
    </location>
</feature>
<reference evidence="6 7" key="1">
    <citation type="submission" date="2018-07" db="EMBL/GenBank/DDBJ databases">
        <title>Genome sequences of Haloplanus aerogenes JCM 16430T.</title>
        <authorList>
            <person name="Kim Y.B."/>
            <person name="Roh S.W."/>
        </authorList>
    </citation>
    <scope>NUCLEOTIDE SEQUENCE [LARGE SCALE GENOMIC DNA]</scope>
    <source>
        <strain evidence="6 7">JCM 16430</strain>
    </source>
</reference>
<evidence type="ECO:0000313" key="6">
    <source>
        <dbReference type="EMBL" id="AZH24403.1"/>
    </source>
</evidence>
<keyword evidence="3" id="KW-0862">Zinc</keyword>
<dbReference type="InterPro" id="IPR000058">
    <property type="entry name" value="Znf_AN1"/>
</dbReference>
<dbReference type="RefSeq" id="WP_121919853.1">
    <property type="nucleotide sequence ID" value="NZ_CP034145.1"/>
</dbReference>
<dbReference type="SMART" id="SM00154">
    <property type="entry name" value="ZnF_AN1"/>
    <property type="match status" value="2"/>
</dbReference>
<dbReference type="InterPro" id="IPR035896">
    <property type="entry name" value="AN1-like_Znf"/>
</dbReference>
<dbReference type="SUPFAM" id="SSF118310">
    <property type="entry name" value="AN1-like Zinc finger"/>
    <property type="match status" value="1"/>
</dbReference>
<proteinExistence type="predicted"/>
<name>A0A3G8QPL7_9EURY</name>
<dbReference type="GeneID" id="95972964"/>
<evidence type="ECO:0000256" key="1">
    <source>
        <dbReference type="ARBA" id="ARBA00022723"/>
    </source>
</evidence>
<evidence type="ECO:0000256" key="2">
    <source>
        <dbReference type="ARBA" id="ARBA00022771"/>
    </source>
</evidence>
<dbReference type="Pfam" id="PF01428">
    <property type="entry name" value="zf-AN1"/>
    <property type="match status" value="1"/>
</dbReference>
<sequence>MATCSFCDAHAEHLIRCNYCERRHCSEHRLPENHDCPDRPTILSRGLGGDGPSIDDRRGTWTKRIERVREKETSRDNPPTAEYRQARREHEDDDTDTTNVLTCPNCGASTDRILDCGDCGQSVCPACRTADDHDCVATTEDTDDESDSTPVRESFFGRLLDLLGR</sequence>
<dbReference type="OrthoDB" id="26567at2157"/>
<evidence type="ECO:0000256" key="3">
    <source>
        <dbReference type="ARBA" id="ARBA00022833"/>
    </source>
</evidence>
<keyword evidence="7" id="KW-1185">Reference proteome</keyword>
<protein>
    <recommendedName>
        <fullName evidence="5">AN1-type domain-containing protein</fullName>
    </recommendedName>
</protein>
<feature type="compositionally biased region" description="Basic and acidic residues" evidence="4">
    <location>
        <begin position="54"/>
        <end position="75"/>
    </location>
</feature>
<dbReference type="GO" id="GO:0008270">
    <property type="term" value="F:zinc ion binding"/>
    <property type="evidence" value="ECO:0007669"/>
    <property type="project" value="UniProtKB-KW"/>
</dbReference>
<dbReference type="SUPFAM" id="SSF57903">
    <property type="entry name" value="FYVE/PHD zinc finger"/>
    <property type="match status" value="1"/>
</dbReference>
<dbReference type="Gene3D" id="4.10.1110.10">
    <property type="entry name" value="AN1-like Zinc finger"/>
    <property type="match status" value="1"/>
</dbReference>